<dbReference type="AlphaFoldDB" id="A0A645G7T3"/>
<comment type="caution">
    <text evidence="1">The sequence shown here is derived from an EMBL/GenBank/DDBJ whole genome shotgun (WGS) entry which is preliminary data.</text>
</comment>
<name>A0A645G7T3_9ZZZZ</name>
<proteinExistence type="predicted"/>
<reference evidence="1" key="1">
    <citation type="submission" date="2019-08" db="EMBL/GenBank/DDBJ databases">
        <authorList>
            <person name="Kucharzyk K."/>
            <person name="Murdoch R.W."/>
            <person name="Higgins S."/>
            <person name="Loffler F."/>
        </authorList>
    </citation>
    <scope>NUCLEOTIDE SEQUENCE</scope>
</reference>
<dbReference type="EMBL" id="VSSQ01071340">
    <property type="protein sequence ID" value="MPN22967.1"/>
    <property type="molecule type" value="Genomic_DNA"/>
</dbReference>
<organism evidence="1">
    <name type="scientific">bioreactor metagenome</name>
    <dbReference type="NCBI Taxonomy" id="1076179"/>
    <lineage>
        <taxon>unclassified sequences</taxon>
        <taxon>metagenomes</taxon>
        <taxon>ecological metagenomes</taxon>
    </lineage>
</organism>
<protein>
    <submittedName>
        <fullName evidence="1">Uncharacterized protein</fullName>
    </submittedName>
</protein>
<evidence type="ECO:0000313" key="1">
    <source>
        <dbReference type="EMBL" id="MPN22967.1"/>
    </source>
</evidence>
<accession>A0A645G7T3</accession>
<gene>
    <name evidence="1" type="ORF">SDC9_170352</name>
</gene>
<sequence length="178" mass="19423">MKIFHTPLAPITSSQFNTSNKRTNARNINPTTFISKLINVNLSPSIQPRTARINNTANFFSADDIGPRSFNPCCARGFISSRDFISGGYTLYIINGANNRNKPIGTIDAINQVPHVIVIPSISVIKETVIALVAIPVKNNAAVPCELTYINIVKYAPSFLGFFSDVEPTLSAILWNIG</sequence>